<dbReference type="Gene3D" id="1.25.40.420">
    <property type="match status" value="1"/>
</dbReference>
<gene>
    <name evidence="2" type="primary">106085829</name>
</gene>
<protein>
    <recommendedName>
        <fullName evidence="1">BTB domain-containing protein</fullName>
    </recommendedName>
</protein>
<dbReference type="SUPFAM" id="SSF54695">
    <property type="entry name" value="POZ domain"/>
    <property type="match status" value="1"/>
</dbReference>
<dbReference type="SUPFAM" id="SSF49599">
    <property type="entry name" value="TRAF domain-like"/>
    <property type="match status" value="1"/>
</dbReference>
<dbReference type="InterPro" id="IPR000210">
    <property type="entry name" value="BTB/POZ_dom"/>
</dbReference>
<evidence type="ECO:0000259" key="1">
    <source>
        <dbReference type="PROSITE" id="PS50097"/>
    </source>
</evidence>
<dbReference type="KEGG" id="scac:106085829"/>
<name>A0A1I8Q798_STOCA</name>
<dbReference type="Pfam" id="PF00651">
    <property type="entry name" value="BTB"/>
    <property type="match status" value="1"/>
</dbReference>
<dbReference type="PROSITE" id="PS50097">
    <property type="entry name" value="BTB"/>
    <property type="match status" value="1"/>
</dbReference>
<dbReference type="Gene3D" id="3.30.710.10">
    <property type="entry name" value="Potassium Channel Kv1.1, Chain A"/>
    <property type="match status" value="1"/>
</dbReference>
<evidence type="ECO:0000313" key="2">
    <source>
        <dbReference type="EnsemblMetazoa" id="SCAU014519-PA"/>
    </source>
</evidence>
<dbReference type="AlphaFoldDB" id="A0A1I8Q798"/>
<accession>A0A1I8Q798</accession>
<sequence length="352" mass="39956">MASAPPLDDTIYATTTPLEVKATGAEAWHCTRVKLTKFRYMWKIENFSFLKSQRTSPEFIIKDIPIAKWKLHILEEDSYLFIKLLKNPCGDHLRIRHQFEASIINADGKVGCRYASDVMLSDVISIRLISMDDLLDTSRGLLPLDALTIVCDITAILDTIDIVPRKIGDVSIIDSNRQQREDLSQLLETGKFSDVTFVVANKEFKAHKAILTVRSEVFAAMFDHEGMDENKKNRVEISDFEPTVIQEMLTFIYSNRSPNVDEMAADLLPVADKYALHKLKIMCEFVLHRDLRVDTAIETLILADRHGAAQLREQALSVIKENISAIIKTDAWQNICQYPHLVTEIVSFIACT</sequence>
<dbReference type="Proteomes" id="UP000095300">
    <property type="component" value="Unassembled WGS sequence"/>
</dbReference>
<dbReference type="Gene3D" id="2.60.210.10">
    <property type="entry name" value="Apoptosis, Tumor Necrosis Factor Receptor Associated Protein 2, Chain A"/>
    <property type="match status" value="1"/>
</dbReference>
<reference evidence="2" key="1">
    <citation type="submission" date="2020-05" db="UniProtKB">
        <authorList>
            <consortium name="EnsemblMetazoa"/>
        </authorList>
    </citation>
    <scope>IDENTIFICATION</scope>
    <source>
        <strain evidence="2">USDA</strain>
    </source>
</reference>
<dbReference type="OrthoDB" id="6359816at2759"/>
<dbReference type="STRING" id="35570.A0A1I8Q798"/>
<dbReference type="EnsemblMetazoa" id="SCAU014519-RA">
    <property type="protein sequence ID" value="SCAU014519-PA"/>
    <property type="gene ID" value="SCAU014519"/>
</dbReference>
<evidence type="ECO:0000313" key="3">
    <source>
        <dbReference type="Proteomes" id="UP000095300"/>
    </source>
</evidence>
<dbReference type="VEuPathDB" id="VectorBase:SCAU014519"/>
<feature type="domain" description="BTB" evidence="1">
    <location>
        <begin position="193"/>
        <end position="256"/>
    </location>
</feature>
<dbReference type="InterPro" id="IPR011333">
    <property type="entry name" value="SKP1/BTB/POZ_sf"/>
</dbReference>
<keyword evidence="3" id="KW-1185">Reference proteome</keyword>
<proteinExistence type="predicted"/>
<organism evidence="2 3">
    <name type="scientific">Stomoxys calcitrans</name>
    <name type="common">Stable fly</name>
    <name type="synonym">Conops calcitrans</name>
    <dbReference type="NCBI Taxonomy" id="35570"/>
    <lineage>
        <taxon>Eukaryota</taxon>
        <taxon>Metazoa</taxon>
        <taxon>Ecdysozoa</taxon>
        <taxon>Arthropoda</taxon>
        <taxon>Hexapoda</taxon>
        <taxon>Insecta</taxon>
        <taxon>Pterygota</taxon>
        <taxon>Neoptera</taxon>
        <taxon>Endopterygota</taxon>
        <taxon>Diptera</taxon>
        <taxon>Brachycera</taxon>
        <taxon>Muscomorpha</taxon>
        <taxon>Muscoidea</taxon>
        <taxon>Muscidae</taxon>
        <taxon>Stomoxys</taxon>
    </lineage>
</organism>
<dbReference type="PANTHER" id="PTHR24413">
    <property type="entry name" value="SPECKLE-TYPE POZ PROTEIN"/>
    <property type="match status" value="1"/>
</dbReference>
<dbReference type="FunFam" id="3.30.710.10:FF:000159">
    <property type="entry name" value="Speckle-type POZ protein B"/>
    <property type="match status" value="1"/>
</dbReference>
<dbReference type="InterPro" id="IPR008974">
    <property type="entry name" value="TRAF-like"/>
</dbReference>
<dbReference type="SMART" id="SM00225">
    <property type="entry name" value="BTB"/>
    <property type="match status" value="1"/>
</dbReference>